<dbReference type="Proteomes" id="UP001652660">
    <property type="component" value="Chromosome 5e"/>
</dbReference>
<proteinExistence type="predicted"/>
<evidence type="ECO:0000313" key="3">
    <source>
        <dbReference type="RefSeq" id="XP_027094010.1"/>
    </source>
</evidence>
<evidence type="ECO:0000313" key="1">
    <source>
        <dbReference type="Proteomes" id="UP001652660"/>
    </source>
</evidence>
<dbReference type="RefSeq" id="XP_071929148.1">
    <property type="nucleotide sequence ID" value="XM_072073047.1"/>
</dbReference>
<evidence type="ECO:0000313" key="5">
    <source>
        <dbReference type="RefSeq" id="XP_071905381.1"/>
    </source>
</evidence>
<dbReference type="RefSeq" id="XP_071929147.1">
    <property type="nucleotide sequence ID" value="XM_072073046.1"/>
</dbReference>
<dbReference type="RefSeq" id="XP_071922625.1">
    <property type="nucleotide sequence ID" value="XM_072066524.1"/>
</dbReference>
<dbReference type="RefSeq" id="XP_071905381.1">
    <property type="nucleotide sequence ID" value="XM_072049280.1"/>
</dbReference>
<reference evidence="1" key="1">
    <citation type="journal article" date="2025" name="Foods">
        <title>Unveiling the Microbial Signatures of Arabica Coffee Cherries: Insights into Ripeness Specific Diversity, Functional Traits, and Implications for Quality and Safety.</title>
        <authorList>
            <consortium name="RefSeq"/>
            <person name="Tenea G.N."/>
            <person name="Cifuentes V."/>
            <person name="Reyes P."/>
            <person name="Cevallos-Vallejos M."/>
        </authorList>
    </citation>
    <scope>NUCLEOTIDE SEQUENCE [LARGE SCALE GENOMIC DNA]</scope>
</reference>
<evidence type="ECO:0000313" key="2">
    <source>
        <dbReference type="RefSeq" id="XP_027088804.1"/>
    </source>
</evidence>
<accession>A0A6P6UTC0</accession>
<evidence type="ECO:0000313" key="9">
    <source>
        <dbReference type="RefSeq" id="XP_071929148.1"/>
    </source>
</evidence>
<reference evidence="2 3" key="2">
    <citation type="submission" date="2025-04" db="UniProtKB">
        <authorList>
            <consortium name="RefSeq"/>
        </authorList>
    </citation>
    <scope>IDENTIFICATION</scope>
    <source>
        <tissue evidence="2 3">Leaves</tissue>
    </source>
</reference>
<organism evidence="1 3">
    <name type="scientific">Coffea arabica</name>
    <name type="common">Arabian coffee</name>
    <dbReference type="NCBI Taxonomy" id="13443"/>
    <lineage>
        <taxon>Eukaryota</taxon>
        <taxon>Viridiplantae</taxon>
        <taxon>Streptophyta</taxon>
        <taxon>Embryophyta</taxon>
        <taxon>Tracheophyta</taxon>
        <taxon>Spermatophyta</taxon>
        <taxon>Magnoliopsida</taxon>
        <taxon>eudicotyledons</taxon>
        <taxon>Gunneridae</taxon>
        <taxon>Pentapetalae</taxon>
        <taxon>asterids</taxon>
        <taxon>lamiids</taxon>
        <taxon>Gentianales</taxon>
        <taxon>Rubiaceae</taxon>
        <taxon>Ixoroideae</taxon>
        <taxon>Gardenieae complex</taxon>
        <taxon>Bertiereae - Coffeeae clade</taxon>
        <taxon>Coffeeae</taxon>
        <taxon>Coffea</taxon>
    </lineage>
</organism>
<dbReference type="Proteomes" id="UP001652660">
    <property type="component" value="Chromosome 10c"/>
</dbReference>
<evidence type="ECO:0000313" key="7">
    <source>
        <dbReference type="RefSeq" id="XP_071925900.1"/>
    </source>
</evidence>
<evidence type="ECO:0000313" key="4">
    <source>
        <dbReference type="RefSeq" id="XP_071905380.1"/>
    </source>
</evidence>
<evidence type="ECO:0000313" key="8">
    <source>
        <dbReference type="RefSeq" id="XP_071929147.1"/>
    </source>
</evidence>
<dbReference type="RefSeq" id="XP_071905380.1">
    <property type="nucleotide sequence ID" value="XM_072049279.1"/>
</dbReference>
<dbReference type="GeneID" id="113714398"/>
<dbReference type="RefSeq" id="XP_071925900.1">
    <property type="nucleotide sequence ID" value="XM_072069799.1"/>
</dbReference>
<dbReference type="Proteomes" id="UP001652660">
    <property type="component" value="Chromosome 11e"/>
</dbReference>
<protein>
    <submittedName>
        <fullName evidence="2">Uncharacterized protein LOC113710160 isoform X1</fullName>
    </submittedName>
    <submittedName>
        <fullName evidence="3">Uncharacterized protein LOC113714398 isoform X1</fullName>
    </submittedName>
    <submittedName>
        <fullName evidence="4 5">Uncharacterized protein isoform X1</fullName>
    </submittedName>
</protein>
<gene>
    <name evidence="3 7" type="primary">LOC113714398</name>
    <name evidence="2 6" type="synonym">LOC113710160</name>
    <name evidence="4 5" type="synonym">LOC113743272</name>
    <name evidence="8 9" type="synonym">LOC140003901</name>
</gene>
<name>A0A6P6UTC0_COFAR</name>
<dbReference type="AlphaFoldDB" id="A0A6P6UTC0"/>
<dbReference type="Proteomes" id="UP001652660">
    <property type="component" value="Chromosome 9e"/>
</dbReference>
<evidence type="ECO:0000313" key="6">
    <source>
        <dbReference type="RefSeq" id="XP_071922625.1"/>
    </source>
</evidence>
<dbReference type="RefSeq" id="XP_027094010.1">
    <property type="nucleotide sequence ID" value="XM_027238209.1"/>
</dbReference>
<dbReference type="RefSeq" id="XP_027088804.1">
    <property type="nucleotide sequence ID" value="XM_027233003.1"/>
</dbReference>
<keyword evidence="1" id="KW-1185">Reference proteome</keyword>
<sequence>MDDGLKNAKRLGGKLATRERQLLRGKTCFVDLLLRKAIQMPANALFGQLFIAQMKEERNKEATFLISAFKKSEKVDELLELAGYYKTFLMNSYQEASIQELNLQLILTHTRPWQ</sequence>